<feature type="domain" description="Chitin-binding type-2" evidence="6">
    <location>
        <begin position="74"/>
        <end position="134"/>
    </location>
</feature>
<evidence type="ECO:0000313" key="8">
    <source>
        <dbReference type="Proteomes" id="UP000682892"/>
    </source>
</evidence>
<dbReference type="InterPro" id="IPR051940">
    <property type="entry name" value="Chitin_bind-dev_reg"/>
</dbReference>
<organism evidence="7 8">
    <name type="scientific">Aedes aegypti</name>
    <name type="common">Yellowfever mosquito</name>
    <name type="synonym">Culex aegypti</name>
    <dbReference type="NCBI Taxonomy" id="7159"/>
    <lineage>
        <taxon>Eukaryota</taxon>
        <taxon>Metazoa</taxon>
        <taxon>Ecdysozoa</taxon>
        <taxon>Arthropoda</taxon>
        <taxon>Hexapoda</taxon>
        <taxon>Insecta</taxon>
        <taxon>Pterygota</taxon>
        <taxon>Neoptera</taxon>
        <taxon>Endopterygota</taxon>
        <taxon>Diptera</taxon>
        <taxon>Nematocera</taxon>
        <taxon>Culicoidea</taxon>
        <taxon>Culicidae</taxon>
        <taxon>Culicinae</taxon>
        <taxon>Aedini</taxon>
        <taxon>Aedes</taxon>
        <taxon>Stegomyia</taxon>
    </lineage>
</organism>
<dbReference type="PANTHER" id="PTHR23301">
    <property type="entry name" value="CHITIN BINDING PERITROPHIN-A"/>
    <property type="match status" value="1"/>
</dbReference>
<dbReference type="PhylomeDB" id="Q16VK5"/>
<keyword evidence="1" id="KW-0147">Chitin-binding</keyword>
<dbReference type="VEuPathDB" id="VectorBase:AAEL019698"/>
<dbReference type="STRING" id="7159.Q16VK5"/>
<keyword evidence="5" id="KW-0325">Glycoprotein</keyword>
<proteinExistence type="predicted"/>
<reference evidence="7" key="3">
    <citation type="submission" date="2012-09" db="EMBL/GenBank/DDBJ databases">
        <authorList>
            <consortium name="VectorBase"/>
        </authorList>
    </citation>
    <scope>NUCLEOTIDE SEQUENCE</scope>
    <source>
        <strain evidence="7">Liverpool</strain>
    </source>
</reference>
<dbReference type="AlphaFoldDB" id="Q16VK5"/>
<dbReference type="GO" id="GO:0005576">
    <property type="term" value="C:extracellular region"/>
    <property type="evidence" value="ECO:0007669"/>
    <property type="project" value="InterPro"/>
</dbReference>
<dbReference type="InterPro" id="IPR036508">
    <property type="entry name" value="Chitin-bd_dom_sf"/>
</dbReference>
<dbReference type="SMART" id="SM00494">
    <property type="entry name" value="ChtBD2"/>
    <property type="match status" value="2"/>
</dbReference>
<dbReference type="PROSITE" id="PS50940">
    <property type="entry name" value="CHIT_BIND_II"/>
    <property type="match status" value="2"/>
</dbReference>
<keyword evidence="2" id="KW-0732">Signal</keyword>
<protein>
    <submittedName>
        <fullName evidence="7">AAEL009543-PA</fullName>
    </submittedName>
</protein>
<dbReference type="Gene3D" id="2.170.140.10">
    <property type="entry name" value="Chitin binding domain"/>
    <property type="match status" value="2"/>
</dbReference>
<feature type="non-terminal residue" evidence="7">
    <location>
        <position position="135"/>
    </location>
</feature>
<dbReference type="EMBL" id="CH477589">
    <property type="protein sequence ID" value="EAT38591.1"/>
    <property type="molecule type" value="Genomic_DNA"/>
</dbReference>
<evidence type="ECO:0000256" key="1">
    <source>
        <dbReference type="ARBA" id="ARBA00022669"/>
    </source>
</evidence>
<keyword evidence="3" id="KW-0677">Repeat</keyword>
<dbReference type="Pfam" id="PF01607">
    <property type="entry name" value="CBM_14"/>
    <property type="match status" value="2"/>
</dbReference>
<name>Q16VK5_AEDAE</name>
<dbReference type="InterPro" id="IPR002557">
    <property type="entry name" value="Chitin-bd_dom"/>
</dbReference>
<dbReference type="HOGENOM" id="CLU_1682355_0_0_1"/>
<dbReference type="GO" id="GO:0008061">
    <property type="term" value="F:chitin binding"/>
    <property type="evidence" value="ECO:0007669"/>
    <property type="project" value="UniProtKB-KW"/>
</dbReference>
<evidence type="ECO:0000259" key="6">
    <source>
        <dbReference type="PROSITE" id="PS50940"/>
    </source>
</evidence>
<evidence type="ECO:0000256" key="4">
    <source>
        <dbReference type="ARBA" id="ARBA00023157"/>
    </source>
</evidence>
<sequence length="135" mass="15325">DDRCPVDPCQECDPLLLPHPDDCAMFYKCTHGYACEMRCPSGLHWSSAMNRCEWPKLGDCALGAHPTKPNSRSNSRCPQRFDPNHPVLLPHSRDCTKYYVCVGTNAVEKQCPNGQHWSLQNSWCDFPQRAKCIAM</sequence>
<reference evidence="7" key="1">
    <citation type="submission" date="2005-10" db="EMBL/GenBank/DDBJ databases">
        <authorList>
            <person name="Loftus B.J."/>
            <person name="Nene V.M."/>
            <person name="Hannick L.I."/>
            <person name="Bidwell S."/>
            <person name="Haas B."/>
            <person name="Amedeo P."/>
            <person name="Orvis J."/>
            <person name="Wortman J.R."/>
            <person name="White O.R."/>
            <person name="Salzberg S."/>
            <person name="Shumway M."/>
            <person name="Koo H."/>
            <person name="Zhao Y."/>
            <person name="Holmes M."/>
            <person name="Miller J."/>
            <person name="Schatz M."/>
            <person name="Pop M."/>
            <person name="Pai G."/>
            <person name="Utterback T."/>
            <person name="Rogers Y.-H."/>
            <person name="Kravitz S."/>
            <person name="Fraser C.M."/>
        </authorList>
    </citation>
    <scope>NUCLEOTIDE SEQUENCE</scope>
    <source>
        <strain evidence="7">Liverpool</strain>
    </source>
</reference>
<evidence type="ECO:0000256" key="5">
    <source>
        <dbReference type="ARBA" id="ARBA00023180"/>
    </source>
</evidence>
<evidence type="ECO:0000313" key="7">
    <source>
        <dbReference type="EMBL" id="EAT38591.1"/>
    </source>
</evidence>
<evidence type="ECO:0000256" key="2">
    <source>
        <dbReference type="ARBA" id="ARBA00022729"/>
    </source>
</evidence>
<dbReference type="VEuPathDB" id="VectorBase:AAEL009543"/>
<feature type="domain" description="Chitin-binding type-2" evidence="6">
    <location>
        <begin position="6"/>
        <end position="62"/>
    </location>
</feature>
<accession>Q16VK5</accession>
<dbReference type="OMA" id="DYPRVCQ"/>
<dbReference type="SUPFAM" id="SSF57625">
    <property type="entry name" value="Invertebrate chitin-binding proteins"/>
    <property type="match status" value="2"/>
</dbReference>
<reference evidence="7" key="2">
    <citation type="journal article" date="2007" name="Science">
        <title>Genome sequence of Aedes aegypti, a major arbovirus vector.</title>
        <authorList>
            <person name="Nene V."/>
            <person name="Wortman J.R."/>
            <person name="Lawson D."/>
            <person name="Haas B."/>
            <person name="Kodira C."/>
            <person name="Tu Z.J."/>
            <person name="Loftus B."/>
            <person name="Xi Z."/>
            <person name="Megy K."/>
            <person name="Grabherr M."/>
            <person name="Ren Q."/>
            <person name="Zdobnov E.M."/>
            <person name="Lobo N.F."/>
            <person name="Campbell K.S."/>
            <person name="Brown S.E."/>
            <person name="Bonaldo M.F."/>
            <person name="Zhu J."/>
            <person name="Sinkins S.P."/>
            <person name="Hogenkamp D.G."/>
            <person name="Amedeo P."/>
            <person name="Arensburger P."/>
            <person name="Atkinson P.W."/>
            <person name="Bidwell S."/>
            <person name="Biedler J."/>
            <person name="Birney E."/>
            <person name="Bruggner R.V."/>
            <person name="Costas J."/>
            <person name="Coy M.R."/>
            <person name="Crabtree J."/>
            <person name="Crawford M."/>
            <person name="Debruyn B."/>
            <person name="Decaprio D."/>
            <person name="Eiglmeier K."/>
            <person name="Eisenstadt E."/>
            <person name="El-Dorry H."/>
            <person name="Gelbart W.M."/>
            <person name="Gomes S.L."/>
            <person name="Hammond M."/>
            <person name="Hannick L.I."/>
            <person name="Hogan J.R."/>
            <person name="Holmes M.H."/>
            <person name="Jaffe D."/>
            <person name="Johnston J.S."/>
            <person name="Kennedy R.C."/>
            <person name="Koo H."/>
            <person name="Kravitz S."/>
            <person name="Kriventseva E.V."/>
            <person name="Kulp D."/>
            <person name="Labutti K."/>
            <person name="Lee E."/>
            <person name="Li S."/>
            <person name="Lovin D.D."/>
            <person name="Mao C."/>
            <person name="Mauceli E."/>
            <person name="Menck C.F."/>
            <person name="Miller J.R."/>
            <person name="Montgomery P."/>
            <person name="Mori A."/>
            <person name="Nascimento A.L."/>
            <person name="Naveira H.F."/>
            <person name="Nusbaum C."/>
            <person name="O'leary S."/>
            <person name="Orvis J."/>
            <person name="Pertea M."/>
            <person name="Quesneville H."/>
            <person name="Reidenbach K.R."/>
            <person name="Rogers Y.H."/>
            <person name="Roth C.W."/>
            <person name="Schneider J.R."/>
            <person name="Schatz M."/>
            <person name="Shumway M."/>
            <person name="Stanke M."/>
            <person name="Stinson E.O."/>
            <person name="Tubio J.M."/>
            <person name="Vanzee J.P."/>
            <person name="Verjovski-Almeida S."/>
            <person name="Werner D."/>
            <person name="White O."/>
            <person name="Wyder S."/>
            <person name="Zeng Q."/>
            <person name="Zhao Q."/>
            <person name="Zhao Y."/>
            <person name="Hill C.A."/>
            <person name="Raikhel A.S."/>
            <person name="Soares M.B."/>
            <person name="Knudson D.L."/>
            <person name="Lee N.H."/>
            <person name="Galagan J."/>
            <person name="Salzberg S.L."/>
            <person name="Paulsen I.T."/>
            <person name="Dimopoulos G."/>
            <person name="Collins F.H."/>
            <person name="Birren B."/>
            <person name="Fraser-Liggett C.M."/>
            <person name="Severson D.W."/>
        </authorList>
    </citation>
    <scope>NUCLEOTIDE SEQUENCE [LARGE SCALE GENOMIC DNA]</scope>
    <source>
        <strain evidence="7">Liverpool</strain>
    </source>
</reference>
<evidence type="ECO:0000256" key="3">
    <source>
        <dbReference type="ARBA" id="ARBA00022737"/>
    </source>
</evidence>
<gene>
    <name evidence="7" type="ORF">AaeL_AAEL009543</name>
</gene>
<dbReference type="PANTHER" id="PTHR23301:SF0">
    <property type="entry name" value="CHITIN-BINDING TYPE-2 DOMAIN-CONTAINING PROTEIN-RELATED"/>
    <property type="match status" value="1"/>
</dbReference>
<dbReference type="PaxDb" id="7159-AAEL009543-PA"/>
<keyword evidence="4" id="KW-1015">Disulfide bond</keyword>
<dbReference type="Proteomes" id="UP000682892">
    <property type="component" value="Chromosome 1"/>
</dbReference>